<protein>
    <recommendedName>
        <fullName evidence="3">PpiC domain-containing protein</fullName>
    </recommendedName>
</protein>
<gene>
    <name evidence="4" type="ORF">KL86DYS1_12018</name>
</gene>
<feature type="domain" description="PpiC" evidence="3">
    <location>
        <begin position="119"/>
        <end position="227"/>
    </location>
</feature>
<dbReference type="InterPro" id="IPR000297">
    <property type="entry name" value="PPIase_PpiC"/>
</dbReference>
<feature type="chain" id="PRO_5012736058" description="PpiC domain-containing protein" evidence="2">
    <location>
        <begin position="21"/>
        <end position="671"/>
    </location>
</feature>
<dbReference type="EMBL" id="FLUM01000001">
    <property type="protein sequence ID" value="SBV97855.1"/>
    <property type="molecule type" value="Genomic_DNA"/>
</dbReference>
<dbReference type="InterPro" id="IPR046357">
    <property type="entry name" value="PPIase_dom_sf"/>
</dbReference>
<dbReference type="Pfam" id="PF00639">
    <property type="entry name" value="Rotamase"/>
    <property type="match status" value="2"/>
</dbReference>
<dbReference type="GO" id="GO:0003755">
    <property type="term" value="F:peptidyl-prolyl cis-trans isomerase activity"/>
    <property type="evidence" value="ECO:0007669"/>
    <property type="project" value="UniProtKB-KW"/>
</dbReference>
<evidence type="ECO:0000256" key="1">
    <source>
        <dbReference type="PROSITE-ProRule" id="PRU00278"/>
    </source>
</evidence>
<dbReference type="Gene3D" id="3.10.50.40">
    <property type="match status" value="2"/>
</dbReference>
<name>A0A212JF13_9BACT</name>
<evidence type="ECO:0000256" key="2">
    <source>
        <dbReference type="SAM" id="SignalP"/>
    </source>
</evidence>
<evidence type="ECO:0000313" key="4">
    <source>
        <dbReference type="EMBL" id="SBV97855.1"/>
    </source>
</evidence>
<keyword evidence="2" id="KW-0732">Signal</keyword>
<dbReference type="InterPro" id="IPR050245">
    <property type="entry name" value="PrsA_foldase"/>
</dbReference>
<dbReference type="PANTHER" id="PTHR47245">
    <property type="entry name" value="PEPTIDYLPROLYL ISOMERASE"/>
    <property type="match status" value="1"/>
</dbReference>
<dbReference type="PROSITE" id="PS50198">
    <property type="entry name" value="PPIC_PPIASE_2"/>
    <property type="match status" value="2"/>
</dbReference>
<evidence type="ECO:0000259" key="3">
    <source>
        <dbReference type="PROSITE" id="PS50198"/>
    </source>
</evidence>
<keyword evidence="1" id="KW-0413">Isomerase</keyword>
<sequence length="671" mass="77641">MIKKHSLLFFALLTTLGILAQQDNTVVFTIDGVPVYKSEVEYAYKKGNASAENKQDFADFVNSYINFKLNVTEAKAQQLDTTASYRRQLSSYRSQMAQQYMNNTDYEDEYIEKMYKRMQENVEINHVMFPFDNKEIVLPADTLKMYKKAMEARVKIMKDGFTGAELSTPRSGAVFYPRAESRNGYIGWVSPFMFAAKVEDAIYSLPLNEVSMPIRAARGYHIVQVLNRRPAMGAVEIEQVVFNFSHLPPSQQQIDSVGKVAWREYENIKSPADYQSLCDLFSKVHKMGTNGCYFGIIKLDSNLPMDFTMAAFNLEKAGDISKPVMSNYGYHIIRLLRKIPTESLDVMKKQLRERILRSDKVQELSDEKRRRLKSHFNVTVNEEAYSKLYEITETVSPRDSVFLKMIKNGDDILFDIDGQRAYPVREFAKYINYRQKERIKDTNDITIMQIEEASPYSLSSDILNEYFEGFQALLLSDYEENTLDKRFPDFARIVNEFSDGLLYYDVQNKNVWERSKTDAEGLAACFDKNKVKYSLDGPKYKGMVIYAKSEYILKKAEAASKKTKSRETFIKEIDDTLNKDSIQVKIEPGLWIRGGNAYVDNKIYEGVVPPPFTGYPYFFVTGKFIDSPEDYTDVRYAVELDYQEKLEKDWATFLQNKYKVDINKPALNLKQ</sequence>
<organism evidence="4">
    <name type="scientific">uncultured Dysgonomonas sp</name>
    <dbReference type="NCBI Taxonomy" id="206096"/>
    <lineage>
        <taxon>Bacteria</taxon>
        <taxon>Pseudomonadati</taxon>
        <taxon>Bacteroidota</taxon>
        <taxon>Bacteroidia</taxon>
        <taxon>Bacteroidales</taxon>
        <taxon>Dysgonomonadaceae</taxon>
        <taxon>Dysgonomonas</taxon>
        <taxon>environmental samples</taxon>
    </lineage>
</organism>
<proteinExistence type="predicted"/>
<accession>A0A212JF13</accession>
<keyword evidence="1" id="KW-0697">Rotamase</keyword>
<feature type="domain" description="PpiC" evidence="3">
    <location>
        <begin position="232"/>
        <end position="337"/>
    </location>
</feature>
<dbReference type="PANTHER" id="PTHR47245:SF2">
    <property type="entry name" value="PEPTIDYL-PROLYL CIS-TRANS ISOMERASE HP_0175-RELATED"/>
    <property type="match status" value="1"/>
</dbReference>
<feature type="signal peptide" evidence="2">
    <location>
        <begin position="1"/>
        <end position="20"/>
    </location>
</feature>
<reference evidence="4" key="1">
    <citation type="submission" date="2016-04" db="EMBL/GenBank/DDBJ databases">
        <authorList>
            <person name="Evans L.H."/>
            <person name="Alamgir A."/>
            <person name="Owens N."/>
            <person name="Weber N.D."/>
            <person name="Virtaneva K."/>
            <person name="Barbian K."/>
            <person name="Babar A."/>
            <person name="Rosenke K."/>
        </authorList>
    </citation>
    <scope>NUCLEOTIDE SEQUENCE</scope>
    <source>
        <strain evidence="4">86-1</strain>
    </source>
</reference>
<dbReference type="SUPFAM" id="SSF54534">
    <property type="entry name" value="FKBP-like"/>
    <property type="match status" value="2"/>
</dbReference>
<dbReference type="AlphaFoldDB" id="A0A212JF13"/>
<dbReference type="RefSeq" id="WP_296940450.1">
    <property type="nucleotide sequence ID" value="NZ_LT599032.1"/>
</dbReference>